<evidence type="ECO:0000256" key="1">
    <source>
        <dbReference type="SAM" id="MobiDB-lite"/>
    </source>
</evidence>
<sequence>MLSSRSPSPLSDKSDSSAIDTSPPPIDADKGDAAPRTFSPIKLPIELWREVILVTQSSKDINSLSRTCKGLRTITADVNLRAEYILRSCMPCEAIFQASLRPDMFNEELLEMLLSQGAVLSRYFVQAFVQRFFAHTRRFGGASWLSRMKFSGAAALMKIANQKFSEGINPTSHYAMDLELYLRGSPELQLKLLVETKLAPIFPTDISADFAHTLVKSPEQARLLHDNGFRIKEKLLMQW</sequence>
<feature type="compositionally biased region" description="Low complexity" evidence="1">
    <location>
        <begin position="1"/>
        <end position="11"/>
    </location>
</feature>
<dbReference type="GeneID" id="37045751"/>
<dbReference type="Proteomes" id="UP000245768">
    <property type="component" value="Unassembled WGS sequence"/>
</dbReference>
<evidence type="ECO:0000313" key="3">
    <source>
        <dbReference type="Proteomes" id="UP000245768"/>
    </source>
</evidence>
<evidence type="ECO:0000313" key="2">
    <source>
        <dbReference type="EMBL" id="PWN93766.1"/>
    </source>
</evidence>
<keyword evidence="3" id="KW-1185">Reference proteome</keyword>
<reference evidence="2 3" key="1">
    <citation type="journal article" date="2018" name="Mol. Biol. Evol.">
        <title>Broad Genomic Sampling Reveals a Smut Pathogenic Ancestry of the Fungal Clade Ustilaginomycotina.</title>
        <authorList>
            <person name="Kijpornyongpan T."/>
            <person name="Mondo S.J."/>
            <person name="Barry K."/>
            <person name="Sandor L."/>
            <person name="Lee J."/>
            <person name="Lipzen A."/>
            <person name="Pangilinan J."/>
            <person name="LaButti K."/>
            <person name="Hainaut M."/>
            <person name="Henrissat B."/>
            <person name="Grigoriev I.V."/>
            <person name="Spatafora J.W."/>
            <person name="Aime M.C."/>
        </authorList>
    </citation>
    <scope>NUCLEOTIDE SEQUENCE [LARGE SCALE GENOMIC DNA]</scope>
    <source>
        <strain evidence="2 3">MCA 4198</strain>
    </source>
</reference>
<evidence type="ECO:0008006" key="4">
    <source>
        <dbReference type="Google" id="ProtNLM"/>
    </source>
</evidence>
<accession>A0A316YXI6</accession>
<name>A0A316YXI6_9BASI</name>
<protein>
    <recommendedName>
        <fullName evidence="4">F-box domain-containing protein</fullName>
    </recommendedName>
</protein>
<dbReference type="EMBL" id="KZ819634">
    <property type="protein sequence ID" value="PWN93766.1"/>
    <property type="molecule type" value="Genomic_DNA"/>
</dbReference>
<dbReference type="STRING" id="215250.A0A316YXI6"/>
<proteinExistence type="predicted"/>
<feature type="region of interest" description="Disordered" evidence="1">
    <location>
        <begin position="1"/>
        <end position="33"/>
    </location>
</feature>
<organism evidence="2 3">
    <name type="scientific">Acaromyces ingoldii</name>
    <dbReference type="NCBI Taxonomy" id="215250"/>
    <lineage>
        <taxon>Eukaryota</taxon>
        <taxon>Fungi</taxon>
        <taxon>Dikarya</taxon>
        <taxon>Basidiomycota</taxon>
        <taxon>Ustilaginomycotina</taxon>
        <taxon>Exobasidiomycetes</taxon>
        <taxon>Exobasidiales</taxon>
        <taxon>Cryptobasidiaceae</taxon>
        <taxon>Acaromyces</taxon>
    </lineage>
</organism>
<gene>
    <name evidence="2" type="ORF">FA10DRAFT_283392</name>
</gene>
<dbReference type="AlphaFoldDB" id="A0A316YXI6"/>
<dbReference type="OrthoDB" id="270318at2759"/>
<dbReference type="RefSeq" id="XP_025380964.1">
    <property type="nucleotide sequence ID" value="XM_025523835.1"/>
</dbReference>
<dbReference type="InParanoid" id="A0A316YXI6"/>